<dbReference type="AlphaFoldDB" id="A0A5J9WAF8"/>
<gene>
    <name evidence="2" type="ORF">EJB05_04360</name>
</gene>
<feature type="compositionally biased region" description="Polar residues" evidence="1">
    <location>
        <begin position="1046"/>
        <end position="1055"/>
    </location>
</feature>
<dbReference type="PANTHER" id="PTHR33167:SF68">
    <property type="entry name" value="OS03G0758600 PROTEIN"/>
    <property type="match status" value="1"/>
</dbReference>
<name>A0A5J9WAF8_9POAL</name>
<comment type="caution">
    <text evidence="2">The sequence shown here is derived from an EMBL/GenBank/DDBJ whole genome shotgun (WGS) entry which is preliminary data.</text>
</comment>
<dbReference type="Pfam" id="PF05904">
    <property type="entry name" value="DUF863"/>
    <property type="match status" value="2"/>
</dbReference>
<dbReference type="EMBL" id="RWGY01000004">
    <property type="protein sequence ID" value="TVU44897.1"/>
    <property type="molecule type" value="Genomic_DNA"/>
</dbReference>
<dbReference type="OrthoDB" id="630817at2759"/>
<feature type="non-terminal residue" evidence="2">
    <location>
        <position position="1"/>
    </location>
</feature>
<dbReference type="Gramene" id="TVU44897">
    <property type="protein sequence ID" value="TVU44897"/>
    <property type="gene ID" value="EJB05_04360"/>
</dbReference>
<feature type="region of interest" description="Disordered" evidence="1">
    <location>
        <begin position="313"/>
        <end position="339"/>
    </location>
</feature>
<reference evidence="2 3" key="1">
    <citation type="journal article" date="2019" name="Sci. Rep.">
        <title>A high-quality genome of Eragrostis curvula grass provides insights into Poaceae evolution and supports new strategies to enhance forage quality.</title>
        <authorList>
            <person name="Carballo J."/>
            <person name="Santos B.A.C.M."/>
            <person name="Zappacosta D."/>
            <person name="Garbus I."/>
            <person name="Selva J.P."/>
            <person name="Gallo C.A."/>
            <person name="Diaz A."/>
            <person name="Albertini E."/>
            <person name="Caccamo M."/>
            <person name="Echenique V."/>
        </authorList>
    </citation>
    <scope>NUCLEOTIDE SEQUENCE [LARGE SCALE GENOMIC DNA]</scope>
    <source>
        <strain evidence="3">cv. Victoria</strain>
        <tissue evidence="2">Leaf</tissue>
    </source>
</reference>
<evidence type="ECO:0000256" key="1">
    <source>
        <dbReference type="SAM" id="MobiDB-lite"/>
    </source>
</evidence>
<evidence type="ECO:0000313" key="3">
    <source>
        <dbReference type="Proteomes" id="UP000324897"/>
    </source>
</evidence>
<proteinExistence type="predicted"/>
<accession>A0A5J9WAF8</accession>
<evidence type="ECO:0000313" key="2">
    <source>
        <dbReference type="EMBL" id="TVU44897.1"/>
    </source>
</evidence>
<feature type="compositionally biased region" description="Polar residues" evidence="1">
    <location>
        <begin position="313"/>
        <end position="327"/>
    </location>
</feature>
<dbReference type="InterPro" id="IPR008581">
    <property type="entry name" value="DUF863_pln"/>
</dbReference>
<sequence length="1055" mass="116478">MDVVMPARLFVRRMLRVVRLNPLQRSSKSRRAIHLAHNRGDTRYTQGCCIVIPLVACAVKITEAGWLHSGITSIMGAKVEGEIFMPGYYATMDLNAEANGRWGPYYEKKTPNGQTCNGFTLKSANGFSNLDKEMLKHTMLEHDAVFRQQPHNPLTVQVYELHRVYKLQRDMMKQYQSKEVYAYPMLTDTSQTNSPSQVPQNGATMVWQMLVPPASTTFRKAPVEHNATNQASIKFLREGSVQSSPNGFPSSDAAPKNRQHTFDLQLPADHYVDDDNASENKPIDFLGLTSDSKQQIDADLALVSAEGLGRLSDNSSTSGLRTTNNLGSRHVSDLNEPNTGIDMGRANGSASRGLSHTLDNPWHQSMLTSSTTNFSFNKEYNKDKHADEGTSSNFFDTSAKIRQDEKSLVNKGKQVNGINFLVPRYSETDPQKYFKVVDGSPANYNQFVHHDQSSSFGWFARSPLEPYAVNNFARFDRPHHSSMGAAAPISIPPIDHPSVATPRGSCTVDPRSSVISNPAFIPRFTGSSAVNSYTSLSAATQSIGSSTPILKYDNSIDRRYPGFTLHSFSASHSRHQVVISNDLEQKSTKMFEHSAQQSHGKGMKSFNLNETLSDGQEDGLVEQDRRCAGSLQHKKDDAVFGLSWLKNKATYVDPTVLGQPGTAFGHSFGPAAELKNTEARNEGALNIRNLSDSASTSLERGIKKDGASEDFIARNQLICNKTHERVPVSCLKHVTKGGQAAERVIKKNNASIRNFIDLNDDVPNEGNSEESVVSHECQAALLQNNQSKRGFVIDLEVPPCEEDAAWTFHQECTRPVTRDAYLESGDTSVTSAVAAAESIIALSMDVPATPEAPNDMLLWFADLAISNIDDLAEQVEACINDSSDDESDSFESLTLKLEETKIDEYWSRPLAPAITTDEQAVSTAHLLTKPRRGQQRRRRQKRDFQKDILPGLSSLSRPEIIEDVQLLEGLVQASGGSWESSLSRRGRYGGRTRGRKPRKNLTEAVEEEVQVTTPPKPPGSGDLEADDKGMFGWGRTTRRCRRTRCPSGNNIAAAS</sequence>
<dbReference type="PANTHER" id="PTHR33167">
    <property type="entry name" value="TRANSCRIPTION FACTOR, PUTATIVE (DUF863)-RELATED"/>
    <property type="match status" value="1"/>
</dbReference>
<protein>
    <submittedName>
        <fullName evidence="2">Uncharacterized protein</fullName>
    </submittedName>
</protein>
<organism evidence="2 3">
    <name type="scientific">Eragrostis curvula</name>
    <name type="common">weeping love grass</name>
    <dbReference type="NCBI Taxonomy" id="38414"/>
    <lineage>
        <taxon>Eukaryota</taxon>
        <taxon>Viridiplantae</taxon>
        <taxon>Streptophyta</taxon>
        <taxon>Embryophyta</taxon>
        <taxon>Tracheophyta</taxon>
        <taxon>Spermatophyta</taxon>
        <taxon>Magnoliopsida</taxon>
        <taxon>Liliopsida</taxon>
        <taxon>Poales</taxon>
        <taxon>Poaceae</taxon>
        <taxon>PACMAD clade</taxon>
        <taxon>Chloridoideae</taxon>
        <taxon>Eragrostideae</taxon>
        <taxon>Eragrostidinae</taxon>
        <taxon>Eragrostis</taxon>
    </lineage>
</organism>
<feature type="compositionally biased region" description="Basic residues" evidence="1">
    <location>
        <begin position="984"/>
        <end position="999"/>
    </location>
</feature>
<keyword evidence="3" id="KW-1185">Reference proteome</keyword>
<dbReference type="Proteomes" id="UP000324897">
    <property type="component" value="Chromosome 5"/>
</dbReference>
<feature type="region of interest" description="Disordered" evidence="1">
    <location>
        <begin position="977"/>
        <end position="1055"/>
    </location>
</feature>